<sequence>MRIKGISVFTKKRYKVRKSAVILAIFSLAMPAISNSAEDVPSNSYPHIPEPMVFDLVRPLGALKGELEANTLLQYDFAHDRTEANPEVEYTFADGYGIEFELPIDNTSEEGTSIAAYKISLQGTFNYPQSSQFIHGWQYSGEYFPDQNQYQNNALYLFGYRFNKRWSTLNMVGLRRTDLSSKGHFEGLFNSNLFYTLSPRLTMGLEINWKYKSNRPDQVLIIPQAHLKFTKHTALQFGAGMQRVLNRNFAHLAARLIFTF</sequence>
<comment type="caution">
    <text evidence="2">The sequence shown here is derived from an EMBL/GenBank/DDBJ whole genome shotgun (WGS) entry which is preliminary data.</text>
</comment>
<evidence type="ECO:0000256" key="1">
    <source>
        <dbReference type="SAM" id="SignalP"/>
    </source>
</evidence>
<protein>
    <submittedName>
        <fullName evidence="2">Uncharacterized protein</fullName>
    </submittedName>
</protein>
<dbReference type="OrthoDB" id="8534296at2"/>
<gene>
    <name evidence="2" type="ORF">IB75_07045</name>
</gene>
<name>A0A0E2Z7Z5_9GAMM</name>
<proteinExistence type="predicted"/>
<accession>A0A0E2Z7Z5</accession>
<evidence type="ECO:0000313" key="2">
    <source>
        <dbReference type="EMBL" id="KFI19725.1"/>
    </source>
</evidence>
<dbReference type="Proteomes" id="UP000028839">
    <property type="component" value="Unassembled WGS sequence"/>
</dbReference>
<dbReference type="EMBL" id="JPGN01000042">
    <property type="protein sequence ID" value="KFI19725.1"/>
    <property type="molecule type" value="Genomic_DNA"/>
</dbReference>
<dbReference type="AlphaFoldDB" id="A0A0E2Z7Z5"/>
<organism evidence="2 3">
    <name type="scientific">Nitrosococcus oceani C-27</name>
    <dbReference type="NCBI Taxonomy" id="314279"/>
    <lineage>
        <taxon>Bacteria</taxon>
        <taxon>Pseudomonadati</taxon>
        <taxon>Pseudomonadota</taxon>
        <taxon>Gammaproteobacteria</taxon>
        <taxon>Chromatiales</taxon>
        <taxon>Chromatiaceae</taxon>
        <taxon>Nitrosococcus</taxon>
    </lineage>
</organism>
<feature type="signal peptide" evidence="1">
    <location>
        <begin position="1"/>
        <end position="36"/>
    </location>
</feature>
<keyword evidence="1" id="KW-0732">Signal</keyword>
<dbReference type="HOGENOM" id="CLU_078171_0_0_6"/>
<reference evidence="2 3" key="1">
    <citation type="submission" date="2014-07" db="EMBL/GenBank/DDBJ databases">
        <title>Comparative analysis of Nitrosococcus oceani genome inventories of strains from Pacific and Atlantic gyres.</title>
        <authorList>
            <person name="Lim C.K."/>
            <person name="Wang L."/>
            <person name="Sayavedra-Soto L.A."/>
            <person name="Klotz M.G."/>
        </authorList>
    </citation>
    <scope>NUCLEOTIDE SEQUENCE [LARGE SCALE GENOMIC DNA]</scope>
    <source>
        <strain evidence="2 3">C-27</strain>
    </source>
</reference>
<feature type="chain" id="PRO_5002407930" evidence="1">
    <location>
        <begin position="37"/>
        <end position="260"/>
    </location>
</feature>
<evidence type="ECO:0000313" key="3">
    <source>
        <dbReference type="Proteomes" id="UP000028839"/>
    </source>
</evidence>